<feature type="compositionally biased region" description="Polar residues" evidence="1">
    <location>
        <begin position="21"/>
        <end position="31"/>
    </location>
</feature>
<name>A0A5C5G8M8_9BASI</name>
<organism evidence="3 4">
    <name type="scientific">Rhodotorula diobovata</name>
    <dbReference type="NCBI Taxonomy" id="5288"/>
    <lineage>
        <taxon>Eukaryota</taxon>
        <taxon>Fungi</taxon>
        <taxon>Dikarya</taxon>
        <taxon>Basidiomycota</taxon>
        <taxon>Pucciniomycotina</taxon>
        <taxon>Microbotryomycetes</taxon>
        <taxon>Sporidiobolales</taxon>
        <taxon>Sporidiobolaceae</taxon>
        <taxon>Rhodotorula</taxon>
    </lineage>
</organism>
<sequence>MAPVALDTSAPVSTPPPFKQDLSSLSKNPLQRTYRGNKEGTIHMEGIPQFDDPYQKREWVKEQLAIGFQYWGKEGYAEGLSGHITVRDPVLPDHYWMNAIGVHFSAVTTSNLVLVSPDGFVHPDGAQLPINEAGVQIHSTLHRARPDVQVAAHCHSLHGKAWSVFGKPIDVMTQDACLFYDNLAVYRNFGGIVLAPEEGANIAAALGPHKMAAILQNHGLLTLGQHSVAEAVYIFQSLERLCKVQLMVEAAAANGLEKKVIDDEDAAFTAATLQNPHNIYANFRPEMELLKMERGHLFLK</sequence>
<dbReference type="FunFam" id="3.40.225.10:FF:000009">
    <property type="entry name" value="Class II aldolase/adducin N-terminal"/>
    <property type="match status" value="1"/>
</dbReference>
<feature type="domain" description="Class II aldolase/adducin N-terminal" evidence="2">
    <location>
        <begin position="62"/>
        <end position="246"/>
    </location>
</feature>
<dbReference type="SMART" id="SM01007">
    <property type="entry name" value="Aldolase_II"/>
    <property type="match status" value="1"/>
</dbReference>
<dbReference type="Pfam" id="PF00596">
    <property type="entry name" value="Aldolase_II"/>
    <property type="match status" value="1"/>
</dbReference>
<dbReference type="EMBL" id="SOZI01000004">
    <property type="protein sequence ID" value="TNY24251.1"/>
    <property type="molecule type" value="Genomic_DNA"/>
</dbReference>
<dbReference type="Proteomes" id="UP000311382">
    <property type="component" value="Unassembled WGS sequence"/>
</dbReference>
<reference evidence="3 4" key="1">
    <citation type="submission" date="2019-03" db="EMBL/GenBank/DDBJ databases">
        <title>Rhodosporidium diobovatum UCD-FST 08-225 genome sequencing, assembly, and annotation.</title>
        <authorList>
            <person name="Fakankun I.U."/>
            <person name="Fristensky B."/>
            <person name="Levin D.B."/>
        </authorList>
    </citation>
    <scope>NUCLEOTIDE SEQUENCE [LARGE SCALE GENOMIC DNA]</scope>
    <source>
        <strain evidence="3 4">UCD-FST 08-225</strain>
    </source>
</reference>
<evidence type="ECO:0000256" key="1">
    <source>
        <dbReference type="SAM" id="MobiDB-lite"/>
    </source>
</evidence>
<dbReference type="InterPro" id="IPR001303">
    <property type="entry name" value="Aldolase_II/adducin_N"/>
</dbReference>
<evidence type="ECO:0000313" key="4">
    <source>
        <dbReference type="Proteomes" id="UP000311382"/>
    </source>
</evidence>
<dbReference type="PANTHER" id="PTHR10672:SF40">
    <property type="entry name" value="CLASS II ALDOLASE_ADDUCIN DOMAIN PROTEIN (AFU_ORTHOLOGUE AFUA_3G09800)"/>
    <property type="match status" value="1"/>
</dbReference>
<dbReference type="GO" id="GO:0051015">
    <property type="term" value="F:actin filament binding"/>
    <property type="evidence" value="ECO:0007669"/>
    <property type="project" value="TreeGrafter"/>
</dbReference>
<dbReference type="STRING" id="5288.A0A5C5G8M8"/>
<dbReference type="InterPro" id="IPR036409">
    <property type="entry name" value="Aldolase_II/adducin_N_sf"/>
</dbReference>
<evidence type="ECO:0000259" key="2">
    <source>
        <dbReference type="SMART" id="SM01007"/>
    </source>
</evidence>
<dbReference type="Gene3D" id="3.40.225.10">
    <property type="entry name" value="Class II aldolase/adducin N-terminal domain"/>
    <property type="match status" value="1"/>
</dbReference>
<accession>A0A5C5G8M8</accession>
<dbReference type="AlphaFoldDB" id="A0A5C5G8M8"/>
<keyword evidence="4" id="KW-1185">Reference proteome</keyword>
<comment type="caution">
    <text evidence="3">The sequence shown here is derived from an EMBL/GenBank/DDBJ whole genome shotgun (WGS) entry which is preliminary data.</text>
</comment>
<protein>
    <submittedName>
        <fullName evidence="3">Arad-like aldolase/epimerase</fullName>
    </submittedName>
</protein>
<evidence type="ECO:0000313" key="3">
    <source>
        <dbReference type="EMBL" id="TNY24251.1"/>
    </source>
</evidence>
<dbReference type="NCBIfam" id="NF004855">
    <property type="entry name" value="PRK06208.1"/>
    <property type="match status" value="1"/>
</dbReference>
<feature type="region of interest" description="Disordered" evidence="1">
    <location>
        <begin position="1"/>
        <end position="38"/>
    </location>
</feature>
<proteinExistence type="predicted"/>
<dbReference type="OrthoDB" id="3238794at2759"/>
<gene>
    <name evidence="3" type="ORF">DMC30DRAFT_413483</name>
</gene>
<dbReference type="InterPro" id="IPR051017">
    <property type="entry name" value="Aldolase-II_Adducin_sf"/>
</dbReference>
<dbReference type="PANTHER" id="PTHR10672">
    <property type="entry name" value="ADDUCIN"/>
    <property type="match status" value="1"/>
</dbReference>
<dbReference type="GO" id="GO:0005856">
    <property type="term" value="C:cytoskeleton"/>
    <property type="evidence" value="ECO:0007669"/>
    <property type="project" value="TreeGrafter"/>
</dbReference>
<dbReference type="SUPFAM" id="SSF53639">
    <property type="entry name" value="AraD/HMP-PK domain-like"/>
    <property type="match status" value="1"/>
</dbReference>